<keyword evidence="7" id="KW-0915">Sodium</keyword>
<dbReference type="GO" id="GO:0016020">
    <property type="term" value="C:membrane"/>
    <property type="evidence" value="ECO:0007669"/>
    <property type="project" value="UniProtKB-SubCell"/>
</dbReference>
<evidence type="ECO:0000256" key="12">
    <source>
        <dbReference type="RuleBase" id="RU000679"/>
    </source>
</evidence>
<feature type="non-terminal residue" evidence="14">
    <location>
        <position position="1"/>
    </location>
</feature>
<name>A0A7T8GMV7_CALRO</name>
<evidence type="ECO:0000313" key="14">
    <source>
        <dbReference type="EMBL" id="QQP34739.1"/>
    </source>
</evidence>
<keyword evidence="9 13" id="KW-0472">Membrane</keyword>
<comment type="similarity">
    <text evidence="2 12">Belongs to the amiloride-sensitive sodium channel (TC 1.A.6) family.</text>
</comment>
<feature type="transmembrane region" description="Helical" evidence="13">
    <location>
        <begin position="165"/>
        <end position="188"/>
    </location>
</feature>
<sequence length="209" mass="23926">KEPVIFYLHKNGQFLDLSGRMGYHVNIGERMETQVNYQDARMLIKTKEDGSKTCSNEDYDTCMYNAMAKHMYGAVDCAVPFIRNNTRICESDYQTNLTFWMFYNRVTNQMKDCADPCSFLIINVGAKNYRVINESYGELFLYYAPKVFLSEENYLYTLLSLLAEIGGYVGLLLGVSFFHVAGVISDILDRKSSIMKPKDALHPLHPLAT</sequence>
<keyword evidence="5 12" id="KW-0812">Transmembrane</keyword>
<keyword evidence="11 12" id="KW-0407">Ion channel</keyword>
<dbReference type="InterPro" id="IPR001873">
    <property type="entry name" value="ENaC"/>
</dbReference>
<organism evidence="14 15">
    <name type="scientific">Caligus rogercresseyi</name>
    <name type="common">Sea louse</name>
    <dbReference type="NCBI Taxonomy" id="217165"/>
    <lineage>
        <taxon>Eukaryota</taxon>
        <taxon>Metazoa</taxon>
        <taxon>Ecdysozoa</taxon>
        <taxon>Arthropoda</taxon>
        <taxon>Crustacea</taxon>
        <taxon>Multicrustacea</taxon>
        <taxon>Hexanauplia</taxon>
        <taxon>Copepoda</taxon>
        <taxon>Siphonostomatoida</taxon>
        <taxon>Caligidae</taxon>
        <taxon>Caligus</taxon>
    </lineage>
</organism>
<evidence type="ECO:0000256" key="4">
    <source>
        <dbReference type="ARBA" id="ARBA00022461"/>
    </source>
</evidence>
<proteinExistence type="inferred from homology"/>
<evidence type="ECO:0000256" key="11">
    <source>
        <dbReference type="ARBA" id="ARBA00023303"/>
    </source>
</evidence>
<keyword evidence="10 12" id="KW-0739">Sodium transport</keyword>
<dbReference type="AlphaFoldDB" id="A0A7T8GMV7"/>
<evidence type="ECO:0000256" key="6">
    <source>
        <dbReference type="ARBA" id="ARBA00022989"/>
    </source>
</evidence>
<evidence type="ECO:0000256" key="9">
    <source>
        <dbReference type="ARBA" id="ARBA00023136"/>
    </source>
</evidence>
<comment type="subcellular location">
    <subcellularLocation>
        <location evidence="1">Membrane</location>
        <topology evidence="1">Multi-pass membrane protein</topology>
    </subcellularLocation>
</comment>
<gene>
    <name evidence="14" type="ORF">FKW44_022728</name>
</gene>
<keyword evidence="4 12" id="KW-0894">Sodium channel</keyword>
<evidence type="ECO:0000256" key="1">
    <source>
        <dbReference type="ARBA" id="ARBA00004141"/>
    </source>
</evidence>
<evidence type="ECO:0000256" key="8">
    <source>
        <dbReference type="ARBA" id="ARBA00023065"/>
    </source>
</evidence>
<evidence type="ECO:0000256" key="2">
    <source>
        <dbReference type="ARBA" id="ARBA00007193"/>
    </source>
</evidence>
<evidence type="ECO:0000256" key="13">
    <source>
        <dbReference type="SAM" id="Phobius"/>
    </source>
</evidence>
<dbReference type="Pfam" id="PF00858">
    <property type="entry name" value="ASC"/>
    <property type="match status" value="1"/>
</dbReference>
<evidence type="ECO:0000256" key="7">
    <source>
        <dbReference type="ARBA" id="ARBA00023053"/>
    </source>
</evidence>
<evidence type="ECO:0000256" key="3">
    <source>
        <dbReference type="ARBA" id="ARBA00022448"/>
    </source>
</evidence>
<dbReference type="GO" id="GO:0005272">
    <property type="term" value="F:sodium channel activity"/>
    <property type="evidence" value="ECO:0007669"/>
    <property type="project" value="UniProtKB-KW"/>
</dbReference>
<evidence type="ECO:0000313" key="15">
    <source>
        <dbReference type="Proteomes" id="UP000595437"/>
    </source>
</evidence>
<reference evidence="15" key="1">
    <citation type="submission" date="2021-01" db="EMBL/GenBank/DDBJ databases">
        <title>Caligus Genome Assembly.</title>
        <authorList>
            <person name="Gallardo-Escarate C."/>
        </authorList>
    </citation>
    <scope>NUCLEOTIDE SEQUENCE [LARGE SCALE GENOMIC DNA]</scope>
</reference>
<dbReference type="Proteomes" id="UP000595437">
    <property type="component" value="Chromosome 17"/>
</dbReference>
<evidence type="ECO:0000256" key="10">
    <source>
        <dbReference type="ARBA" id="ARBA00023201"/>
    </source>
</evidence>
<keyword evidence="8 12" id="KW-0406">Ion transport</keyword>
<evidence type="ECO:0000256" key="5">
    <source>
        <dbReference type="ARBA" id="ARBA00022692"/>
    </source>
</evidence>
<keyword evidence="3 12" id="KW-0813">Transport</keyword>
<dbReference type="Gene3D" id="1.10.287.770">
    <property type="entry name" value="YojJ-like"/>
    <property type="match status" value="1"/>
</dbReference>
<protein>
    <submittedName>
        <fullName evidence="14">Uncharacterized protein</fullName>
    </submittedName>
</protein>
<keyword evidence="15" id="KW-1185">Reference proteome</keyword>
<dbReference type="OrthoDB" id="7939651at2759"/>
<keyword evidence="6 13" id="KW-1133">Transmembrane helix</keyword>
<dbReference type="EMBL" id="CP045906">
    <property type="protein sequence ID" value="QQP34739.1"/>
    <property type="molecule type" value="Genomic_DNA"/>
</dbReference>
<accession>A0A7T8GMV7</accession>